<accession>A0A290Z3Z6</accession>
<name>A0A290Z3Z6_9PSEU</name>
<dbReference type="Proteomes" id="UP000218505">
    <property type="component" value="Chromosome"/>
</dbReference>
<dbReference type="KEGG" id="apre:CNX65_11005"/>
<dbReference type="Pfam" id="PF20611">
    <property type="entry name" value="DUF6801"/>
    <property type="match status" value="1"/>
</dbReference>
<evidence type="ECO:0000259" key="2">
    <source>
        <dbReference type="Pfam" id="PF20611"/>
    </source>
</evidence>
<keyword evidence="4" id="KW-1185">Reference proteome</keyword>
<dbReference type="AlphaFoldDB" id="A0A290Z3Z6"/>
<organism evidence="3 4">
    <name type="scientific">Actinosynnema pretiosum</name>
    <dbReference type="NCBI Taxonomy" id="42197"/>
    <lineage>
        <taxon>Bacteria</taxon>
        <taxon>Bacillati</taxon>
        <taxon>Actinomycetota</taxon>
        <taxon>Actinomycetes</taxon>
        <taxon>Pseudonocardiales</taxon>
        <taxon>Pseudonocardiaceae</taxon>
        <taxon>Actinosynnema</taxon>
    </lineage>
</organism>
<feature type="domain" description="DUF6801" evidence="2">
    <location>
        <begin position="44"/>
        <end position="197"/>
    </location>
</feature>
<sequence length="420" mass="41568">MLKQSSTARRVVGGLAAGVAVAGSVAFAGAGTGLAATASLTLVYNCPFPLIGAQDMSVKITTTNLPDSAVVGRPTPATNVTAVATVPATATLGLSLVGAKTVQGTAIANTSINNAGATQGVVANMTIPSTAVPSSGSFTTTATGSTPPVTFSNAGTTIITVGNFSTTLTPRKADGSLTGLGTFTSNCTLKAGQQTELHRFQVSAAGVQVAQREAPAVSKGSSSDSDEEPARPAFHAQSPAPEAAQDDPLPPLRLDFGVTGASSIKKLGSSLPLGPGTLGADVDLATGTFTGDLALPDAKGEFSLFGFLPAKATVRLIPRGPTTGVISEGAVTATTKVDIKLTDVRVLGIPVVGGPLLNCTTTEPSTVTLSSGPGFDPLLGGPLSGDYRIAPFSGCGLATAIVNGTIPGDGNTLALDIARA</sequence>
<dbReference type="InterPro" id="IPR046542">
    <property type="entry name" value="DUF6801"/>
</dbReference>
<reference evidence="3" key="1">
    <citation type="submission" date="2017-09" db="EMBL/GenBank/DDBJ databases">
        <title>Complete Genome Sequence of ansamitocin-producing Bacterium Actinosynnema pretiosum X47.</title>
        <authorList>
            <person name="Cao G."/>
            <person name="Zong G."/>
            <person name="Zhong C."/>
            <person name="Fu J."/>
        </authorList>
    </citation>
    <scope>NUCLEOTIDE SEQUENCE [LARGE SCALE GENOMIC DNA]</scope>
    <source>
        <strain evidence="3">X47</strain>
    </source>
</reference>
<evidence type="ECO:0000313" key="4">
    <source>
        <dbReference type="Proteomes" id="UP000218505"/>
    </source>
</evidence>
<proteinExistence type="predicted"/>
<dbReference type="RefSeq" id="WP_096492690.1">
    <property type="nucleotide sequence ID" value="NZ_CP023445.1"/>
</dbReference>
<evidence type="ECO:0000256" key="1">
    <source>
        <dbReference type="SAM" id="MobiDB-lite"/>
    </source>
</evidence>
<feature type="region of interest" description="Disordered" evidence="1">
    <location>
        <begin position="211"/>
        <end position="252"/>
    </location>
</feature>
<dbReference type="EMBL" id="CP023445">
    <property type="protein sequence ID" value="ATE53756.1"/>
    <property type="molecule type" value="Genomic_DNA"/>
</dbReference>
<gene>
    <name evidence="3" type="ORF">CNX65_11005</name>
</gene>
<protein>
    <recommendedName>
        <fullName evidence="2">DUF6801 domain-containing protein</fullName>
    </recommendedName>
</protein>
<evidence type="ECO:0000313" key="3">
    <source>
        <dbReference type="EMBL" id="ATE53756.1"/>
    </source>
</evidence>